<keyword evidence="1" id="KW-1133">Transmembrane helix</keyword>
<feature type="transmembrane region" description="Helical" evidence="1">
    <location>
        <begin position="55"/>
        <end position="79"/>
    </location>
</feature>
<proteinExistence type="predicted"/>
<keyword evidence="1" id="KW-0812">Transmembrane</keyword>
<organism evidence="2 3">
    <name type="scientific">Candidatus Collierbacteria bacterium CG1_02_44_10</name>
    <dbReference type="NCBI Taxonomy" id="1805087"/>
    <lineage>
        <taxon>Bacteria</taxon>
        <taxon>Candidatus Collieribacteriota</taxon>
    </lineage>
</organism>
<accession>A0A1J4RVW5</accession>
<reference evidence="2 3" key="1">
    <citation type="journal article" date="2016" name="Environ. Microbiol.">
        <title>Genomic resolution of a cold subsurface aquifer community provides metabolic insights for novel microbes adapted to high CO concentrations.</title>
        <authorList>
            <person name="Probst A.J."/>
            <person name="Castelle C.J."/>
            <person name="Singh A."/>
            <person name="Brown C.T."/>
            <person name="Anantharaman K."/>
            <person name="Sharon I."/>
            <person name="Hug L.A."/>
            <person name="Burstein D."/>
            <person name="Emerson J.B."/>
            <person name="Thomas B.C."/>
            <person name="Banfield J.F."/>
        </authorList>
    </citation>
    <scope>NUCLEOTIDE SEQUENCE [LARGE SCALE GENOMIC DNA]</scope>
    <source>
        <strain evidence="2">CG1_02_44_10</strain>
    </source>
</reference>
<gene>
    <name evidence="2" type="ORF">AUJ42_02915</name>
</gene>
<dbReference type="AlphaFoldDB" id="A0A1J4RVW5"/>
<evidence type="ECO:0000256" key="1">
    <source>
        <dbReference type="SAM" id="Phobius"/>
    </source>
</evidence>
<dbReference type="Proteomes" id="UP000182345">
    <property type="component" value="Unassembled WGS sequence"/>
</dbReference>
<evidence type="ECO:0000313" key="2">
    <source>
        <dbReference type="EMBL" id="OIN90554.1"/>
    </source>
</evidence>
<sequence>MKFDPNSLILSASEIIVSITKFPYTKYIILVLAAFLLLFVFGKERHLIFHSHKKGAIFGFIFGVALMLFLDAVMVLGVADRNKLKELVFGKEQKQALVSEVIYSGLNNLNNVLGVSTIIAPKKAKNAEEVIHYFLSLPDEEALKVKKTLCQ</sequence>
<comment type="caution">
    <text evidence="2">The sequence shown here is derived from an EMBL/GenBank/DDBJ whole genome shotgun (WGS) entry which is preliminary data.</text>
</comment>
<evidence type="ECO:0000313" key="3">
    <source>
        <dbReference type="Proteomes" id="UP000182345"/>
    </source>
</evidence>
<protein>
    <submittedName>
        <fullName evidence="2">Uncharacterized protein</fullName>
    </submittedName>
</protein>
<feature type="transmembrane region" description="Helical" evidence="1">
    <location>
        <begin position="24"/>
        <end position="43"/>
    </location>
</feature>
<keyword evidence="1" id="KW-0472">Membrane</keyword>
<dbReference type="EMBL" id="MNUK01000067">
    <property type="protein sequence ID" value="OIN90554.1"/>
    <property type="molecule type" value="Genomic_DNA"/>
</dbReference>
<name>A0A1J4RVW5_9BACT</name>